<name>A0ABW3IIP2_9FLAO</name>
<dbReference type="PROSITE" id="PS51257">
    <property type="entry name" value="PROKAR_LIPOPROTEIN"/>
    <property type="match status" value="1"/>
</dbReference>
<evidence type="ECO:0000313" key="1">
    <source>
        <dbReference type="EMBL" id="MFD0977745.1"/>
    </source>
</evidence>
<evidence type="ECO:0000313" key="2">
    <source>
        <dbReference type="Proteomes" id="UP001597100"/>
    </source>
</evidence>
<dbReference type="RefSeq" id="WP_380740282.1">
    <property type="nucleotide sequence ID" value="NZ_JBHTJP010000035.1"/>
</dbReference>
<gene>
    <name evidence="1" type="ORF">ACFQ1G_13180</name>
</gene>
<sequence length="181" mass="20423">MKNLKDLLKVPLLSIVFILVLTSCVKDVELDQIDEIQLTPTAVIDLLDFTLEADLLAFEQQETIGFDREVTFEVVTDDLKQNVTSVDLFFDTTNSLPRKFQATLYFMTDRNRVNHTISFDILPGNKETPQISTLKETIEGEALNALNESSKIKIRMEMDPGPGATEGQLQLLSTAAYNFEF</sequence>
<organism evidence="1 2">
    <name type="scientific">Salinimicrobium gaetbulicola</name>
    <dbReference type="NCBI Taxonomy" id="999702"/>
    <lineage>
        <taxon>Bacteria</taxon>
        <taxon>Pseudomonadati</taxon>
        <taxon>Bacteroidota</taxon>
        <taxon>Flavobacteriia</taxon>
        <taxon>Flavobacteriales</taxon>
        <taxon>Flavobacteriaceae</taxon>
        <taxon>Salinimicrobium</taxon>
    </lineage>
</organism>
<accession>A0ABW3IIP2</accession>
<protein>
    <recommendedName>
        <fullName evidence="3">Lipoprotein</fullName>
    </recommendedName>
</protein>
<comment type="caution">
    <text evidence="1">The sequence shown here is derived from an EMBL/GenBank/DDBJ whole genome shotgun (WGS) entry which is preliminary data.</text>
</comment>
<reference evidence="2" key="1">
    <citation type="journal article" date="2019" name="Int. J. Syst. Evol. Microbiol.">
        <title>The Global Catalogue of Microorganisms (GCM) 10K type strain sequencing project: providing services to taxonomists for standard genome sequencing and annotation.</title>
        <authorList>
            <consortium name="The Broad Institute Genomics Platform"/>
            <consortium name="The Broad Institute Genome Sequencing Center for Infectious Disease"/>
            <person name="Wu L."/>
            <person name="Ma J."/>
        </authorList>
    </citation>
    <scope>NUCLEOTIDE SEQUENCE [LARGE SCALE GENOMIC DNA]</scope>
    <source>
        <strain evidence="2">CCUG 60898</strain>
    </source>
</reference>
<keyword evidence="2" id="KW-1185">Reference proteome</keyword>
<evidence type="ECO:0008006" key="3">
    <source>
        <dbReference type="Google" id="ProtNLM"/>
    </source>
</evidence>
<proteinExistence type="predicted"/>
<dbReference type="EMBL" id="JBHTJP010000035">
    <property type="protein sequence ID" value="MFD0977745.1"/>
    <property type="molecule type" value="Genomic_DNA"/>
</dbReference>
<dbReference type="Proteomes" id="UP001597100">
    <property type="component" value="Unassembled WGS sequence"/>
</dbReference>